<keyword evidence="9" id="KW-0175">Coiled coil</keyword>
<comment type="function">
    <text evidence="8">Component of the SWR1 complex which mediates the ATP-dependent exchange of histone H2A for the H2A variant HZT1 leading to transcriptional regulation of selected genes by chromatin remodeling. Component of the NuA4 histone acetyltransferase complex which is involved in transcriptional activation of selected genes principally by acetylation of nucleosomal histone H4 and H2A. The NuA4 complex is also involved in DNA repair.</text>
</comment>
<keyword evidence="4" id="KW-0156">Chromatin regulator</keyword>
<dbReference type="AlphaFoldDB" id="A0A1U7LN08"/>
<comment type="similarity">
    <text evidence="2">Belongs to the SWC4 family.</text>
</comment>
<dbReference type="GO" id="GO:0000122">
    <property type="term" value="P:negative regulation of transcription by RNA polymerase II"/>
    <property type="evidence" value="ECO:0007669"/>
    <property type="project" value="TreeGrafter"/>
</dbReference>
<keyword evidence="6" id="KW-0804">Transcription</keyword>
<evidence type="ECO:0000256" key="6">
    <source>
        <dbReference type="ARBA" id="ARBA00023163"/>
    </source>
</evidence>
<accession>A0A1U7LN08</accession>
<keyword evidence="7" id="KW-0539">Nucleus</keyword>
<comment type="caution">
    <text evidence="12">The sequence shown here is derived from an EMBL/GenBank/DDBJ whole genome shotgun (WGS) entry which is preliminary data.</text>
</comment>
<reference evidence="12 13" key="1">
    <citation type="submission" date="2016-04" db="EMBL/GenBank/DDBJ databases">
        <title>Evolutionary innovation and constraint leading to complex multicellularity in the Ascomycota.</title>
        <authorList>
            <person name="Cisse O."/>
            <person name="Nguyen A."/>
            <person name="Hewitt D.A."/>
            <person name="Jedd G."/>
            <person name="Stajich J.E."/>
        </authorList>
    </citation>
    <scope>NUCLEOTIDE SEQUENCE [LARGE SCALE GENOMIC DNA]</scope>
    <source>
        <strain evidence="12 13">DAH-3</strain>
    </source>
</reference>
<dbReference type="Pfam" id="PF16282">
    <property type="entry name" value="SANT_DAMP1_like"/>
    <property type="match status" value="1"/>
</dbReference>
<evidence type="ECO:0000313" key="12">
    <source>
        <dbReference type="EMBL" id="OLL23911.1"/>
    </source>
</evidence>
<dbReference type="InterPro" id="IPR009057">
    <property type="entry name" value="Homeodomain-like_sf"/>
</dbReference>
<evidence type="ECO:0000259" key="11">
    <source>
        <dbReference type="SMART" id="SM00717"/>
    </source>
</evidence>
<comment type="subcellular location">
    <subcellularLocation>
        <location evidence="1">Nucleus</location>
    </subcellularLocation>
</comment>
<protein>
    <recommendedName>
        <fullName evidence="3">SWR1-complex protein 4</fullName>
    </recommendedName>
</protein>
<evidence type="ECO:0000256" key="5">
    <source>
        <dbReference type="ARBA" id="ARBA00023015"/>
    </source>
</evidence>
<evidence type="ECO:0000256" key="9">
    <source>
        <dbReference type="SAM" id="Coils"/>
    </source>
</evidence>
<dbReference type="STRING" id="1198029.A0A1U7LN08"/>
<evidence type="ECO:0000256" key="8">
    <source>
        <dbReference type="ARBA" id="ARBA00025264"/>
    </source>
</evidence>
<dbReference type="InterPro" id="IPR027109">
    <property type="entry name" value="Swc4/Dmap1"/>
</dbReference>
<keyword evidence="5" id="KW-0805">Transcription regulation</keyword>
<evidence type="ECO:0000256" key="3">
    <source>
        <dbReference type="ARBA" id="ARBA00019132"/>
    </source>
</evidence>
<feature type="domain" description="Myb-like" evidence="11">
    <location>
        <begin position="124"/>
        <end position="174"/>
    </location>
</feature>
<evidence type="ECO:0000256" key="4">
    <source>
        <dbReference type="ARBA" id="ARBA00022853"/>
    </source>
</evidence>
<dbReference type="GO" id="GO:0000812">
    <property type="term" value="C:Swr1 complex"/>
    <property type="evidence" value="ECO:0007669"/>
    <property type="project" value="EnsemblFungi"/>
</dbReference>
<dbReference type="OMA" id="RNNIQNW"/>
<dbReference type="SUPFAM" id="SSF46689">
    <property type="entry name" value="Homeodomain-like"/>
    <property type="match status" value="1"/>
</dbReference>
<dbReference type="InterPro" id="IPR032563">
    <property type="entry name" value="DAMP1_SANT-like"/>
</dbReference>
<evidence type="ECO:0000256" key="2">
    <source>
        <dbReference type="ARBA" id="ARBA00006918"/>
    </source>
</evidence>
<proteinExistence type="inferred from homology"/>
<evidence type="ECO:0000256" key="1">
    <source>
        <dbReference type="ARBA" id="ARBA00004123"/>
    </source>
</evidence>
<dbReference type="GO" id="GO:0035267">
    <property type="term" value="C:NuA4 histone acetyltransferase complex"/>
    <property type="evidence" value="ECO:0007669"/>
    <property type="project" value="EnsemblFungi"/>
</dbReference>
<dbReference type="Proteomes" id="UP000186594">
    <property type="component" value="Unassembled WGS sequence"/>
</dbReference>
<evidence type="ECO:0000256" key="10">
    <source>
        <dbReference type="SAM" id="MobiDB-lite"/>
    </source>
</evidence>
<organism evidence="12 13">
    <name type="scientific">Neolecta irregularis (strain DAH-3)</name>
    <dbReference type="NCBI Taxonomy" id="1198029"/>
    <lineage>
        <taxon>Eukaryota</taxon>
        <taxon>Fungi</taxon>
        <taxon>Dikarya</taxon>
        <taxon>Ascomycota</taxon>
        <taxon>Taphrinomycotina</taxon>
        <taxon>Neolectales</taxon>
        <taxon>Neolectaceae</taxon>
        <taxon>Neolecta</taxon>
    </lineage>
</organism>
<name>A0A1U7LN08_NEOID</name>
<sequence>MTSADIRDMLSLPKDAAAAPAPRRLKLPAEKKPDGMSRELYNLLGENTPPVAIIQNKFKEKPRLNHRVTPWELCKLASFSRADNLGLFHWVKKTTAEDAPVQEQKRHAVTVIEYTQEEYENLLQDPGWTKHETDYLFSLCSSFDLRWIVIADAYEISPRSMEDLKDRYYTVTRKILSSRASVSTPELTAQLQQMNFDKRKEIARKEYLITLSQRTREQIQEEEQLYIEMKRMETAEKKMLAERAEIIQLLETPQPTRTSSDLSSSAGIGALVASLAASEKNRKRKGCEAPAVILADKGAAVQQTRLVRELGETERYRYGVSYHEKLVQGVFIRSQKISTLRQTIQQRVNACMTELGFSQRLSMPTQRNCQLYDNLQQAVVTMLDLKRQVDKLQHDIRVQKAVLTNGGQSALKRPAEAESKSSKRPKNR</sequence>
<dbReference type="Gene3D" id="1.10.10.60">
    <property type="entry name" value="Homeodomain-like"/>
    <property type="match status" value="1"/>
</dbReference>
<evidence type="ECO:0000313" key="13">
    <source>
        <dbReference type="Proteomes" id="UP000186594"/>
    </source>
</evidence>
<dbReference type="SMART" id="SM00717">
    <property type="entry name" value="SANT"/>
    <property type="match status" value="1"/>
</dbReference>
<dbReference type="PANTHER" id="PTHR12855:SF10">
    <property type="entry name" value="DNA METHYLTRANSFERASE 1-ASSOCIATED PROTEIN 1"/>
    <property type="match status" value="1"/>
</dbReference>
<dbReference type="OrthoDB" id="19740at2759"/>
<dbReference type="EMBL" id="LXFE01001098">
    <property type="protein sequence ID" value="OLL23911.1"/>
    <property type="molecule type" value="Genomic_DNA"/>
</dbReference>
<dbReference type="GO" id="GO:0003714">
    <property type="term" value="F:transcription corepressor activity"/>
    <property type="evidence" value="ECO:0007669"/>
    <property type="project" value="TreeGrafter"/>
</dbReference>
<keyword evidence="13" id="KW-1185">Reference proteome</keyword>
<evidence type="ECO:0000256" key="7">
    <source>
        <dbReference type="ARBA" id="ARBA00023242"/>
    </source>
</evidence>
<dbReference type="GO" id="GO:0051276">
    <property type="term" value="P:chromosome organization"/>
    <property type="evidence" value="ECO:0007669"/>
    <property type="project" value="EnsemblFungi"/>
</dbReference>
<dbReference type="GO" id="GO:0006338">
    <property type="term" value="P:chromatin remodeling"/>
    <property type="evidence" value="ECO:0007669"/>
    <property type="project" value="EnsemblFungi"/>
</dbReference>
<feature type="region of interest" description="Disordered" evidence="10">
    <location>
        <begin position="407"/>
        <end position="428"/>
    </location>
</feature>
<dbReference type="PANTHER" id="PTHR12855">
    <property type="entry name" value="DNA METHYLTRANSFERASE 1-ASSOCIATED PROTEIN 1 FAMILY MEMBER"/>
    <property type="match status" value="1"/>
</dbReference>
<dbReference type="GO" id="GO:0006281">
    <property type="term" value="P:DNA repair"/>
    <property type="evidence" value="ECO:0007669"/>
    <property type="project" value="EnsemblFungi"/>
</dbReference>
<gene>
    <name evidence="12" type="ORF">NEOLI_004672</name>
</gene>
<dbReference type="InterPro" id="IPR001005">
    <property type="entry name" value="SANT/Myb"/>
</dbReference>
<feature type="coiled-coil region" evidence="9">
    <location>
        <begin position="212"/>
        <end position="252"/>
    </location>
</feature>